<sequence length="63" mass="6991">MTDLHALALARSIRSAAWIVGTCMILLGLMIWQPWADVKEKDVTRGNGGYTSKCLVYKDTFAC</sequence>
<reference evidence="3" key="2">
    <citation type="submission" date="2016-02" db="EMBL/GenBank/DDBJ databases">
        <authorList>
            <person name="Teng J.L."/>
            <person name="Yang Y."/>
            <person name="Huang Y."/>
            <person name="Guo F."/>
            <person name="Wei W."/>
            <person name="Chen J.H."/>
            <person name="Wong S.Y."/>
            <person name="Lau S.K."/>
            <person name="Woo P.C."/>
        </authorList>
    </citation>
    <scope>NUCLEOTIDE SEQUENCE</scope>
    <source>
        <strain evidence="3">JCM 15929</strain>
    </source>
</reference>
<keyword evidence="1" id="KW-0472">Membrane</keyword>
<dbReference type="STRING" id="239498.AXK60_20300"/>
<evidence type="ECO:0000313" key="3">
    <source>
        <dbReference type="EMBL" id="KXP04082.1"/>
    </source>
</evidence>
<dbReference type="AlphaFoldDB" id="A0A138A0X8"/>
<organism evidence="3 4">
    <name type="scientific">Tsukamurella pseudospumae</name>
    <dbReference type="NCBI Taxonomy" id="239498"/>
    <lineage>
        <taxon>Bacteria</taxon>
        <taxon>Bacillati</taxon>
        <taxon>Actinomycetota</taxon>
        <taxon>Actinomycetes</taxon>
        <taxon>Mycobacteriales</taxon>
        <taxon>Tsukamurellaceae</taxon>
        <taxon>Tsukamurella</taxon>
    </lineage>
</organism>
<accession>A0A138A0X8</accession>
<dbReference type="EMBL" id="LSRF01000058">
    <property type="protein sequence ID" value="KXP04082.1"/>
    <property type="molecule type" value="Genomic_DNA"/>
</dbReference>
<evidence type="ECO:0000313" key="5">
    <source>
        <dbReference type="Proteomes" id="UP000070409"/>
    </source>
</evidence>
<name>A0A138A0X8_9ACTN</name>
<evidence type="ECO:0000313" key="2">
    <source>
        <dbReference type="EMBL" id="KXO88834.1"/>
    </source>
</evidence>
<proteinExistence type="predicted"/>
<gene>
    <name evidence="3" type="ORF">AXK60_20300</name>
    <name evidence="2" type="ORF">AXK61_09260</name>
</gene>
<dbReference type="Proteomes" id="UP000070258">
    <property type="component" value="Unassembled WGS sequence"/>
</dbReference>
<keyword evidence="5" id="KW-1185">Reference proteome</keyword>
<reference evidence="4" key="3">
    <citation type="submission" date="2016-02" db="EMBL/GenBank/DDBJ databases">
        <authorList>
            <person name="Wen L."/>
            <person name="He K."/>
            <person name="Yang H."/>
        </authorList>
    </citation>
    <scope>NUCLEOTIDE SEQUENCE [LARGE SCALE GENOMIC DNA]</scope>
    <source>
        <strain evidence="4">JCM 15929</strain>
    </source>
</reference>
<comment type="caution">
    <text evidence="3">The sequence shown here is derived from an EMBL/GenBank/DDBJ whole genome shotgun (WGS) entry which is preliminary data.</text>
</comment>
<feature type="transmembrane region" description="Helical" evidence="1">
    <location>
        <begin position="12"/>
        <end position="32"/>
    </location>
</feature>
<keyword evidence="1" id="KW-0812">Transmembrane</keyword>
<dbReference type="EMBL" id="LSRE01000050">
    <property type="protein sequence ID" value="KXO88834.1"/>
    <property type="molecule type" value="Genomic_DNA"/>
</dbReference>
<evidence type="ECO:0000256" key="1">
    <source>
        <dbReference type="SAM" id="Phobius"/>
    </source>
</evidence>
<dbReference type="Proteomes" id="UP000070409">
    <property type="component" value="Unassembled WGS sequence"/>
</dbReference>
<reference evidence="2 5" key="1">
    <citation type="submission" date="2016-02" db="EMBL/GenBank/DDBJ databases">
        <authorList>
            <person name="Teng J.L."/>
            <person name="Tang Y."/>
            <person name="Huang Y."/>
            <person name="Guo F."/>
            <person name="Wei W."/>
            <person name="Chen J.H."/>
            <person name="Wong S.Y."/>
            <person name="Lau S.K."/>
            <person name="Woo P.C."/>
        </authorList>
    </citation>
    <scope>NUCLEOTIDE SEQUENCE [LARGE SCALE GENOMIC DNA]</scope>
    <source>
        <strain evidence="2 5">JCM 13375</strain>
    </source>
</reference>
<dbReference type="RefSeq" id="WP_068575187.1">
    <property type="nucleotide sequence ID" value="NZ_LSRE01000050.1"/>
</dbReference>
<evidence type="ECO:0000313" key="4">
    <source>
        <dbReference type="Proteomes" id="UP000070258"/>
    </source>
</evidence>
<dbReference type="OrthoDB" id="9974670at2"/>
<keyword evidence="1" id="KW-1133">Transmembrane helix</keyword>
<protein>
    <submittedName>
        <fullName evidence="3">Uncharacterized protein</fullName>
    </submittedName>
</protein>